<proteinExistence type="predicted"/>
<evidence type="ECO:0000313" key="1">
    <source>
        <dbReference type="EMBL" id="KAK9325180.1"/>
    </source>
</evidence>
<dbReference type="Proteomes" id="UP001489719">
    <property type="component" value="Unassembled WGS sequence"/>
</dbReference>
<sequence length="571" mass="63345">MDIANRILGLKFAGTDHSDSAGALLSVRTIRDCRFYRPGIVRSQESRTRLMTADLLTSVSTSSPFSDVTFNPWYWQQFGTVDASGNWAICDLNNAQTLVKAFTSGTANKGSDITQRHSVQWGVNLNNILVSNNQTIQSFDIRAKGSVAVAEYSARPISTIRHVSPVPEKSNEIFVLTSDDLVWMDLRMFPKELLSWRHYRDSDDENLRSSAFTVDDCSYNLVYSPCDPVVACYQFKSQDEIPFSVDDPYIFSCEKGPKILDLAPVQVNILDRSESLAQETARFLSVFQLSADYSLSQRIYCSDTITPPRSIELEVASSDTSWEADEPVQLGNDLVDTFLPRIVDFHPLYERIFPDQDSSLATTSGAGAVSELCEAVRWHVMSAKSTDGFGVETLHDMVSSRGVIGDLQSLSDGLDALCIGLSNKGFLVDDLGFQDLPYIGNSGIDTQRIYETILDKWLHTLPIASHSSHVSHNSLEDENTAADDNGIRPVPAKARLRRERIARKIAADLTLESRTITDATIVTDESADMSCDSSASRALNMLSEYVKYRKPKTNESSNTSLLASDWKLGEL</sequence>
<keyword evidence="2" id="KW-1185">Reference proteome</keyword>
<dbReference type="EMBL" id="MU970042">
    <property type="protein sequence ID" value="KAK9325180.1"/>
    <property type="molecule type" value="Genomic_DNA"/>
</dbReference>
<accession>A0ACC3TVV9</accession>
<comment type="caution">
    <text evidence="1">The sequence shown here is derived from an EMBL/GenBank/DDBJ whole genome shotgun (WGS) entry which is preliminary data.</text>
</comment>
<organism evidence="1 2">
    <name type="scientific">Lipomyces orientalis</name>
    <dbReference type="NCBI Taxonomy" id="1233043"/>
    <lineage>
        <taxon>Eukaryota</taxon>
        <taxon>Fungi</taxon>
        <taxon>Dikarya</taxon>
        <taxon>Ascomycota</taxon>
        <taxon>Saccharomycotina</taxon>
        <taxon>Lipomycetes</taxon>
        <taxon>Lipomycetales</taxon>
        <taxon>Lipomycetaceae</taxon>
        <taxon>Lipomyces</taxon>
    </lineage>
</organism>
<evidence type="ECO:0000313" key="2">
    <source>
        <dbReference type="Proteomes" id="UP001489719"/>
    </source>
</evidence>
<name>A0ACC3TVV9_9ASCO</name>
<protein>
    <submittedName>
        <fullName evidence="1">RNA polymerase I-specific transcription initiation factor RRN6-like protein</fullName>
    </submittedName>
</protein>
<gene>
    <name evidence="1" type="ORF">V1517DRAFT_350725</name>
</gene>
<reference evidence="2" key="1">
    <citation type="journal article" date="2024" name="Front. Bioeng. Biotechnol.">
        <title>Genome-scale model development and genomic sequencing of the oleaginous clade Lipomyces.</title>
        <authorList>
            <person name="Czajka J.J."/>
            <person name="Han Y."/>
            <person name="Kim J."/>
            <person name="Mondo S.J."/>
            <person name="Hofstad B.A."/>
            <person name="Robles A."/>
            <person name="Haridas S."/>
            <person name="Riley R."/>
            <person name="LaButti K."/>
            <person name="Pangilinan J."/>
            <person name="Andreopoulos W."/>
            <person name="Lipzen A."/>
            <person name="Yan J."/>
            <person name="Wang M."/>
            <person name="Ng V."/>
            <person name="Grigoriev I.V."/>
            <person name="Spatafora J.W."/>
            <person name="Magnuson J.K."/>
            <person name="Baker S.E."/>
            <person name="Pomraning K.R."/>
        </authorList>
    </citation>
    <scope>NUCLEOTIDE SEQUENCE [LARGE SCALE GENOMIC DNA]</scope>
    <source>
        <strain evidence="2">CBS 10300</strain>
    </source>
</reference>